<evidence type="ECO:0000313" key="8">
    <source>
        <dbReference type="EMBL" id="ABG51344.1"/>
    </source>
</evidence>
<dbReference type="Gene3D" id="1.10.287.130">
    <property type="match status" value="1"/>
</dbReference>
<dbReference type="PROSITE" id="PS50109">
    <property type="entry name" value="HIS_KIN"/>
    <property type="match status" value="1"/>
</dbReference>
<dbReference type="InterPro" id="IPR036097">
    <property type="entry name" value="HisK_dim/P_sf"/>
</dbReference>
<dbReference type="SMART" id="SM00065">
    <property type="entry name" value="GAF"/>
    <property type="match status" value="1"/>
</dbReference>
<sequence length="1123" mass="127608">MHDRVQQAAYLLIPEEQKQATHLKIGRLLLENIPKTERQDRIFDIVNQLNYGMDLMNNSIERKQLAGLNLIAGKKAKVSGAYNTTINYFNTGLELLTVNSWKTNYDLTLSLYVEATEVSSLIGEYEQMDKLAEVVCQQAKSLLEKVPVYMSKIKSEFAQNQMMKGIDLAIVVIKNLGLELSPILEEAELSAAIAELQSLIFLSDRSTEDLKQLPEMKNPEKLALIELLGLIGAAAFVVGSPLWSSIVFAMVTLSMEWGNTPVSAYGYSSYGIFLWSRGEIKAASEFSEVTYRLFERFGGDTLKGLTVANLHLRHWKEHLGKTLPLFLECYSLALSRGDLEFASYNISLHSFYSYFIGSELTELSLKLNNAIDAVFQMKHKVPLTWLQMTQQTILNLSDRSENTCLLIGEAFDETKIQPQEDFGLTYLHFYKLYLYYLFGDYQESLKFCLAGQTYLHFSSSDYSLILFYFYGSLIRLALYNEGSEEEQQQWLEQVTSYQKQMKIWAHHAPMNFLHKFHLVEAEKHRVLHNYVEAIELYEQAIAGATENKYIQEVALANELAAKFYLGWNKETIGQAYLIKAYYAYAQWGATAKLKHLEKCYGDLLKPLQEQKPNLTSSLTTETIIYTSSDTSLIFDFKSVMKATQAISGEIKLENLLSVLMRVTLESAGAKKGYLILPQGENWVIEAEAIRNRNLEGELQLTAKQSISINSTNKLSTSVVYYVARTQEIVVLDDATNETKFAADTYIQRYKPKSILCIPIINLSQFIGILYLENNLTVGAFTRDRLEVLKFLTTQAALSLENARLYETLSIAKNQLEEYNQTLEEQVKKRTEELNEKNVDLSETIKKLQKAQGQLIQTEKMSSLGQMVAGIAHEINNPNNFIYGNVNHAIEYSKNLLNLINLYQEEYPHPTIKIEEMTEDIDFYFLREDLYKLLDSIKVGAERIQKVVLSLRNFSRLDESDMKPVNIHEGIDSTLLILQNKLNYKIGKSEIKVVKNYGPLPLVNCYASYLNQVFMNILINGIDALEEARKNNSELEEPIIIISTEITQDQTVTIKIFNNGPSISLENQRKIFDPFFTTKPVGTGTGLGLSISYSIVVEKHKGKLTCNSSLGKGVEFVIDIPCDL</sequence>
<comment type="catalytic activity">
    <reaction evidence="1">
        <text>ATP + protein L-histidine = ADP + protein N-phospho-L-histidine.</text>
        <dbReference type="EC" id="2.7.13.3"/>
    </reaction>
</comment>
<dbReference type="Pfam" id="PF02518">
    <property type="entry name" value="HATPase_c"/>
    <property type="match status" value="1"/>
</dbReference>
<dbReference type="InterPro" id="IPR036890">
    <property type="entry name" value="HATPase_C_sf"/>
</dbReference>
<dbReference type="SUPFAM" id="SSF47384">
    <property type="entry name" value="Homodimeric domain of signal transducing histidine kinase"/>
    <property type="match status" value="1"/>
</dbReference>
<dbReference type="SMART" id="SM00387">
    <property type="entry name" value="HATPase_c"/>
    <property type="match status" value="1"/>
</dbReference>
<keyword evidence="3 8" id="KW-0418">Kinase</keyword>
<dbReference type="STRING" id="203124.Tery_2108"/>
<dbReference type="RefSeq" id="WP_011611714.1">
    <property type="nucleotide sequence ID" value="NC_008312.1"/>
</dbReference>
<reference evidence="8" key="1">
    <citation type="submission" date="2006-06" db="EMBL/GenBank/DDBJ databases">
        <title>Complete sequence of Trichodesmium erythraeum IMS101.</title>
        <authorList>
            <consortium name="US DOE Joint Genome Institute"/>
            <person name="Copeland A."/>
            <person name="Lucas S."/>
            <person name="Lapidus A."/>
            <person name="Barry K."/>
            <person name="Detter J.C."/>
            <person name="Glavina del Rio T."/>
            <person name="Hammon N."/>
            <person name="Israni S."/>
            <person name="Dalin E."/>
            <person name="Tice H."/>
            <person name="Pitluck S."/>
            <person name="Kiss H."/>
            <person name="Munk A.C."/>
            <person name="Brettin T."/>
            <person name="Bruce D."/>
            <person name="Han C."/>
            <person name="Tapia R."/>
            <person name="Gilna P."/>
            <person name="Schmutz J."/>
            <person name="Larimer F."/>
            <person name="Land M."/>
            <person name="Hauser L."/>
            <person name="Kyrpides N."/>
            <person name="Kim E."/>
            <person name="Richardson P."/>
        </authorList>
    </citation>
    <scope>NUCLEOTIDE SEQUENCE [LARGE SCALE GENOMIC DNA]</scope>
    <source>
        <strain evidence="8">IMS101</strain>
    </source>
</reference>
<keyword evidence="5" id="KW-0175">Coiled coil</keyword>
<evidence type="ECO:0000256" key="5">
    <source>
        <dbReference type="SAM" id="Coils"/>
    </source>
</evidence>
<dbReference type="Pfam" id="PF01590">
    <property type="entry name" value="GAF"/>
    <property type="match status" value="1"/>
</dbReference>
<dbReference type="InterPro" id="IPR003018">
    <property type="entry name" value="GAF"/>
</dbReference>
<dbReference type="HOGENOM" id="CLU_000445_34_0_3"/>
<evidence type="ECO:0000256" key="6">
    <source>
        <dbReference type="SAM" id="Phobius"/>
    </source>
</evidence>
<accession>Q113I0</accession>
<dbReference type="InterPro" id="IPR005467">
    <property type="entry name" value="His_kinase_dom"/>
</dbReference>
<keyword evidence="6" id="KW-0812">Transmembrane</keyword>
<keyword evidence="6" id="KW-1133">Transmembrane helix</keyword>
<feature type="domain" description="Histidine kinase" evidence="7">
    <location>
        <begin position="869"/>
        <end position="1123"/>
    </location>
</feature>
<dbReference type="EMBL" id="CP000393">
    <property type="protein sequence ID" value="ABG51344.1"/>
    <property type="molecule type" value="Genomic_DNA"/>
</dbReference>
<dbReference type="eggNOG" id="COG3899">
    <property type="taxonomic scope" value="Bacteria"/>
</dbReference>
<feature type="coiled-coil region" evidence="5">
    <location>
        <begin position="801"/>
        <end position="853"/>
    </location>
</feature>
<gene>
    <name evidence="8" type="ordered locus">Tery_2108</name>
</gene>
<dbReference type="PRINTS" id="PR00344">
    <property type="entry name" value="BCTRLSENSOR"/>
</dbReference>
<keyword evidence="4" id="KW-0902">Two-component regulatory system</keyword>
<dbReference type="InterPro" id="IPR053159">
    <property type="entry name" value="Hybrid_Histidine_Kinase"/>
</dbReference>
<dbReference type="Gene3D" id="3.30.450.40">
    <property type="match status" value="1"/>
</dbReference>
<dbReference type="PANTHER" id="PTHR43642">
    <property type="entry name" value="HYBRID SIGNAL TRANSDUCTION HISTIDINE KINASE G"/>
    <property type="match status" value="1"/>
</dbReference>
<protein>
    <recommendedName>
        <fullName evidence="2">histidine kinase</fullName>
        <ecNumber evidence="2">2.7.13.3</ecNumber>
    </recommendedName>
</protein>
<evidence type="ECO:0000256" key="1">
    <source>
        <dbReference type="ARBA" id="ARBA00000085"/>
    </source>
</evidence>
<evidence type="ECO:0000259" key="7">
    <source>
        <dbReference type="PROSITE" id="PS50109"/>
    </source>
</evidence>
<keyword evidence="6" id="KW-0472">Membrane</keyword>
<dbReference type="InterPro" id="IPR029016">
    <property type="entry name" value="GAF-like_dom_sf"/>
</dbReference>
<dbReference type="KEGG" id="ter:Tery_2108"/>
<dbReference type="InterPro" id="IPR004358">
    <property type="entry name" value="Sig_transdc_His_kin-like_C"/>
</dbReference>
<evidence type="ECO:0000256" key="4">
    <source>
        <dbReference type="ARBA" id="ARBA00023012"/>
    </source>
</evidence>
<evidence type="ECO:0000256" key="3">
    <source>
        <dbReference type="ARBA" id="ARBA00022777"/>
    </source>
</evidence>
<evidence type="ECO:0000256" key="2">
    <source>
        <dbReference type="ARBA" id="ARBA00012438"/>
    </source>
</evidence>
<dbReference type="InterPro" id="IPR003594">
    <property type="entry name" value="HATPase_dom"/>
</dbReference>
<name>Q113I0_TRIEI</name>
<dbReference type="PANTHER" id="PTHR43642:SF1">
    <property type="entry name" value="HYBRID SIGNAL TRANSDUCTION HISTIDINE KINASE G"/>
    <property type="match status" value="1"/>
</dbReference>
<dbReference type="GO" id="GO:0000155">
    <property type="term" value="F:phosphorelay sensor kinase activity"/>
    <property type="evidence" value="ECO:0007669"/>
    <property type="project" value="InterPro"/>
</dbReference>
<organism evidence="8">
    <name type="scientific">Trichodesmium erythraeum (strain IMS101)</name>
    <dbReference type="NCBI Taxonomy" id="203124"/>
    <lineage>
        <taxon>Bacteria</taxon>
        <taxon>Bacillati</taxon>
        <taxon>Cyanobacteriota</taxon>
        <taxon>Cyanophyceae</taxon>
        <taxon>Oscillatoriophycideae</taxon>
        <taxon>Oscillatoriales</taxon>
        <taxon>Microcoleaceae</taxon>
        <taxon>Trichodesmium</taxon>
    </lineage>
</organism>
<keyword evidence="8" id="KW-0808">Transferase</keyword>
<dbReference type="AlphaFoldDB" id="Q113I0"/>
<dbReference type="Gene3D" id="3.30.565.10">
    <property type="entry name" value="Histidine kinase-like ATPase, C-terminal domain"/>
    <property type="match status" value="1"/>
</dbReference>
<dbReference type="EC" id="2.7.13.3" evidence="2"/>
<dbReference type="SUPFAM" id="SSF55781">
    <property type="entry name" value="GAF domain-like"/>
    <property type="match status" value="1"/>
</dbReference>
<feature type="transmembrane region" description="Helical" evidence="6">
    <location>
        <begin position="222"/>
        <end position="243"/>
    </location>
</feature>
<dbReference type="SUPFAM" id="SSF55874">
    <property type="entry name" value="ATPase domain of HSP90 chaperone/DNA topoisomerase II/histidine kinase"/>
    <property type="match status" value="1"/>
</dbReference>
<proteinExistence type="predicted"/>
<dbReference type="eggNOG" id="COG4191">
    <property type="taxonomic scope" value="Bacteria"/>
</dbReference>